<dbReference type="Gene3D" id="3.40.50.2000">
    <property type="entry name" value="Glycogen Phosphorylase B"/>
    <property type="match status" value="1"/>
</dbReference>
<sequence length="98" mass="11569">MLPQHKADWFVEVLGDDLNMESYRQPRLRYPTNLLTLYGIIKKINSFNPDIVHLQGEHPWLNLTLPFLRRRYPLVITVHDVVLHVGDTKSRKIPSFVH</sequence>
<reference evidence="2" key="1">
    <citation type="journal article" date="2014" name="Front. Microbiol.">
        <title>High frequency of phylogenetically diverse reductive dehalogenase-homologous genes in deep subseafloor sedimentary metagenomes.</title>
        <authorList>
            <person name="Kawai M."/>
            <person name="Futagami T."/>
            <person name="Toyoda A."/>
            <person name="Takaki Y."/>
            <person name="Nishi S."/>
            <person name="Hori S."/>
            <person name="Arai W."/>
            <person name="Tsubouchi T."/>
            <person name="Morono Y."/>
            <person name="Uchiyama I."/>
            <person name="Ito T."/>
            <person name="Fujiyama A."/>
            <person name="Inagaki F."/>
            <person name="Takami H."/>
        </authorList>
    </citation>
    <scope>NUCLEOTIDE SEQUENCE</scope>
    <source>
        <strain evidence="2">Expedition CK06-06</strain>
    </source>
</reference>
<proteinExistence type="predicted"/>
<dbReference type="SUPFAM" id="SSF53756">
    <property type="entry name" value="UDP-Glycosyltransferase/glycogen phosphorylase"/>
    <property type="match status" value="1"/>
</dbReference>
<comment type="caution">
    <text evidence="2">The sequence shown here is derived from an EMBL/GenBank/DDBJ whole genome shotgun (WGS) entry which is preliminary data.</text>
</comment>
<protein>
    <recommendedName>
        <fullName evidence="1">Glycosyltransferase subfamily 4-like N-terminal domain-containing protein</fullName>
    </recommendedName>
</protein>
<dbReference type="EMBL" id="BARV01016875">
    <property type="protein sequence ID" value="GAI31504.1"/>
    <property type="molecule type" value="Genomic_DNA"/>
</dbReference>
<organism evidence="2">
    <name type="scientific">marine sediment metagenome</name>
    <dbReference type="NCBI Taxonomy" id="412755"/>
    <lineage>
        <taxon>unclassified sequences</taxon>
        <taxon>metagenomes</taxon>
        <taxon>ecological metagenomes</taxon>
    </lineage>
</organism>
<dbReference type="Pfam" id="PF13439">
    <property type="entry name" value="Glyco_transf_4"/>
    <property type="match status" value="1"/>
</dbReference>
<accession>X1PKX3</accession>
<dbReference type="InterPro" id="IPR028098">
    <property type="entry name" value="Glyco_trans_4-like_N"/>
</dbReference>
<feature type="domain" description="Glycosyltransferase subfamily 4-like N-terminal" evidence="1">
    <location>
        <begin position="27"/>
        <end position="83"/>
    </location>
</feature>
<gene>
    <name evidence="2" type="ORF">S06H3_28863</name>
</gene>
<name>X1PKX3_9ZZZZ</name>
<feature type="non-terminal residue" evidence="2">
    <location>
        <position position="98"/>
    </location>
</feature>
<dbReference type="AlphaFoldDB" id="X1PKX3"/>
<evidence type="ECO:0000259" key="1">
    <source>
        <dbReference type="Pfam" id="PF13439"/>
    </source>
</evidence>
<evidence type="ECO:0000313" key="2">
    <source>
        <dbReference type="EMBL" id="GAI31504.1"/>
    </source>
</evidence>